<dbReference type="Gene3D" id="3.40.50.10540">
    <property type="entry name" value="Crotonobetainyl-coa:carnitine coa-transferase, domain 1"/>
    <property type="match status" value="1"/>
</dbReference>
<proteinExistence type="predicted"/>
<keyword evidence="3" id="KW-1185">Reference proteome</keyword>
<comment type="caution">
    <text evidence="2">The sequence shown here is derived from an EMBL/GenBank/DDBJ whole genome shotgun (WGS) entry which is preliminary data.</text>
</comment>
<dbReference type="PANTHER" id="PTHR48207">
    <property type="entry name" value="SUCCINATE--HYDROXYMETHYLGLUTARATE COA-TRANSFERASE"/>
    <property type="match status" value="1"/>
</dbReference>
<dbReference type="RefSeq" id="WP_150356630.1">
    <property type="nucleotide sequence ID" value="NZ_JAJJPB010000016.1"/>
</dbReference>
<sequence length="394" mass="44015">MSIKPITKIKILDLTRYLPGGYATQVFADLGAEVIKIEEMKKGDFCRGDEPKINGVSYYFSALCRNKKSLTVNLKDSSGKRIFKLLAKKADIIVENFRPGVTKRLGIDYAEIKKINPKIIYCSLSAFGQSNPASLKATHDLNLQALSGYLSLNGGKPSPIHLADVATAMVSAIGISIALFYREVTGKGQYVDVGMFDSFSWWLSLLYSRFHFQGNKISPETIEYPALCYNTYATKDNKLMAFGMVEPKFWKEFCEKTGMEELIPKQFLRRHEAPEEWEKLSALVASKTQKEWLEWLKGKDICIAPVKNVAEAVKDMMEDDTGIVDYVNFPVVGSILQTALPLKMSEVPVSFQSATPPPALGENTAEILEKIGFSKEDIKDLAEQGVISLYKELD</sequence>
<evidence type="ECO:0000313" key="3">
    <source>
        <dbReference type="Proteomes" id="UP001165422"/>
    </source>
</evidence>
<dbReference type="Gene3D" id="3.30.1540.10">
    <property type="entry name" value="formyl-coa transferase, domain 3"/>
    <property type="match status" value="1"/>
</dbReference>
<dbReference type="PANTHER" id="PTHR48207:SF3">
    <property type="entry name" value="SUCCINATE--HYDROXYMETHYLGLUTARATE COA-TRANSFERASE"/>
    <property type="match status" value="1"/>
</dbReference>
<dbReference type="EMBL" id="JAJJPB010000016">
    <property type="protein sequence ID" value="MCC9295652.1"/>
    <property type="molecule type" value="Genomic_DNA"/>
</dbReference>
<dbReference type="InterPro" id="IPR044855">
    <property type="entry name" value="CoA-Trfase_III_dom3_sf"/>
</dbReference>
<reference evidence="2" key="1">
    <citation type="submission" date="2021-11" db="EMBL/GenBank/DDBJ databases">
        <authorList>
            <person name="Qingchun L."/>
            <person name="Dong Z."/>
            <person name="Zongwei Q."/>
            <person name="Jia Z."/>
            <person name="Duotao L."/>
        </authorList>
    </citation>
    <scope>NUCLEOTIDE SEQUENCE</scope>
    <source>
        <strain evidence="2">WLY-B-L2</strain>
    </source>
</reference>
<evidence type="ECO:0000313" key="2">
    <source>
        <dbReference type="EMBL" id="MCC9295652.1"/>
    </source>
</evidence>
<dbReference type="InterPro" id="IPR003673">
    <property type="entry name" value="CoA-Trfase_fam_III"/>
</dbReference>
<dbReference type="InterPro" id="IPR050483">
    <property type="entry name" value="CoA-transferase_III_domain"/>
</dbReference>
<organism evidence="2 3">
    <name type="scientific">Clostridium aromativorans</name>
    <dbReference type="NCBI Taxonomy" id="2836848"/>
    <lineage>
        <taxon>Bacteria</taxon>
        <taxon>Bacillati</taxon>
        <taxon>Bacillota</taxon>
        <taxon>Clostridia</taxon>
        <taxon>Eubacteriales</taxon>
        <taxon>Clostridiaceae</taxon>
        <taxon>Clostridium</taxon>
    </lineage>
</organism>
<accession>A0ABS8N777</accession>
<name>A0ABS8N777_9CLOT</name>
<evidence type="ECO:0000256" key="1">
    <source>
        <dbReference type="ARBA" id="ARBA00022679"/>
    </source>
</evidence>
<keyword evidence="1 2" id="KW-0808">Transferase</keyword>
<gene>
    <name evidence="2" type="ORF">LN736_12360</name>
</gene>
<protein>
    <submittedName>
        <fullName evidence="2">CoA transferase</fullName>
    </submittedName>
</protein>
<dbReference type="Proteomes" id="UP001165422">
    <property type="component" value="Unassembled WGS sequence"/>
</dbReference>
<dbReference type="Pfam" id="PF02515">
    <property type="entry name" value="CoA_transf_3"/>
    <property type="match status" value="1"/>
</dbReference>
<dbReference type="SUPFAM" id="SSF89796">
    <property type="entry name" value="CoA-transferase family III (CaiB/BaiF)"/>
    <property type="match status" value="1"/>
</dbReference>
<dbReference type="InterPro" id="IPR023606">
    <property type="entry name" value="CoA-Trfase_III_dom_1_sf"/>
</dbReference>
<dbReference type="GO" id="GO:0016740">
    <property type="term" value="F:transferase activity"/>
    <property type="evidence" value="ECO:0007669"/>
    <property type="project" value="UniProtKB-KW"/>
</dbReference>